<accession>A0A0R3TMR5</accession>
<dbReference type="PROSITE" id="PS50268">
    <property type="entry name" value="CADHERIN_2"/>
    <property type="match status" value="2"/>
</dbReference>
<dbReference type="GO" id="GO:0045296">
    <property type="term" value="F:cadherin binding"/>
    <property type="evidence" value="ECO:0007669"/>
    <property type="project" value="TreeGrafter"/>
</dbReference>
<reference evidence="9" key="1">
    <citation type="submission" date="2017-02" db="UniProtKB">
        <authorList>
            <consortium name="WormBaseParasite"/>
        </authorList>
    </citation>
    <scope>IDENTIFICATION</scope>
</reference>
<dbReference type="InterPro" id="IPR015919">
    <property type="entry name" value="Cadherin-like_sf"/>
</dbReference>
<dbReference type="PANTHER" id="PTHR24027">
    <property type="entry name" value="CADHERIN-23"/>
    <property type="match status" value="1"/>
</dbReference>
<evidence type="ECO:0000256" key="2">
    <source>
        <dbReference type="ARBA" id="ARBA00022737"/>
    </source>
</evidence>
<sequence length="228" mass="25990">MKFYQVGGPLQEFFVSSDGKVYVRKRLDAESQQYYELKVKAFDGLHESIRPFILRIRVDDVNDNSPICHIPNRETEVLESSKNGTSLFYLNATDADILEVHSEISYSLLNAENDANDFEVDPKTGEVFLTWQLDYELKKEYSFRVEAKDSANHACHYDLKVQVLDFNDNAPIFDEPIKLSSVPENALVGSLVGKVHATDADLGTFTIFVMINSYKKPHEYNKSSLFNS</sequence>
<evidence type="ECO:0000256" key="5">
    <source>
        <dbReference type="PROSITE-ProRule" id="PRU00043"/>
    </source>
</evidence>
<dbReference type="GO" id="GO:0016342">
    <property type="term" value="C:catenin complex"/>
    <property type="evidence" value="ECO:0007669"/>
    <property type="project" value="TreeGrafter"/>
</dbReference>
<evidence type="ECO:0000256" key="4">
    <source>
        <dbReference type="ARBA" id="ARBA00023136"/>
    </source>
</evidence>
<dbReference type="STRING" id="102285.A0A0R3TMR5"/>
<protein>
    <submittedName>
        <fullName evidence="9">Cadherin domain-containing protein</fullName>
    </submittedName>
</protein>
<dbReference type="EMBL" id="UZAE01012342">
    <property type="protein sequence ID" value="VDO04653.1"/>
    <property type="molecule type" value="Genomic_DNA"/>
</dbReference>
<dbReference type="CDD" id="cd11304">
    <property type="entry name" value="Cadherin_repeat"/>
    <property type="match status" value="3"/>
</dbReference>
<name>A0A0R3TMR5_RODNA</name>
<evidence type="ECO:0000256" key="3">
    <source>
        <dbReference type="ARBA" id="ARBA00022837"/>
    </source>
</evidence>
<keyword evidence="4" id="KW-0472">Membrane</keyword>
<dbReference type="FunFam" id="2.60.40.60:FF:000015">
    <property type="entry name" value="FAT atypical cadherin 1"/>
    <property type="match status" value="1"/>
</dbReference>
<reference evidence="7 8" key="2">
    <citation type="submission" date="2018-11" db="EMBL/GenBank/DDBJ databases">
        <authorList>
            <consortium name="Pathogen Informatics"/>
        </authorList>
    </citation>
    <scope>NUCLEOTIDE SEQUENCE [LARGE SCALE GENOMIC DNA]</scope>
</reference>
<feature type="domain" description="Cadherin" evidence="6">
    <location>
        <begin position="69"/>
        <end position="173"/>
    </location>
</feature>
<proteinExistence type="predicted"/>
<dbReference type="OrthoDB" id="6288153at2759"/>
<keyword evidence="2" id="KW-0677">Repeat</keyword>
<dbReference type="WBParaSite" id="HNAJ_0000862701-mRNA-1">
    <property type="protein sequence ID" value="HNAJ_0000862701-mRNA-1"/>
    <property type="gene ID" value="HNAJ_0000862701"/>
</dbReference>
<evidence type="ECO:0000259" key="6">
    <source>
        <dbReference type="PROSITE" id="PS50268"/>
    </source>
</evidence>
<comment type="subcellular location">
    <subcellularLocation>
        <location evidence="1">Membrane</location>
    </subcellularLocation>
</comment>
<dbReference type="GO" id="GO:0005509">
    <property type="term" value="F:calcium ion binding"/>
    <property type="evidence" value="ECO:0007669"/>
    <property type="project" value="UniProtKB-UniRule"/>
</dbReference>
<dbReference type="SMART" id="SM00112">
    <property type="entry name" value="CA"/>
    <property type="match status" value="2"/>
</dbReference>
<dbReference type="SUPFAM" id="SSF49313">
    <property type="entry name" value="Cadherin-like"/>
    <property type="match status" value="3"/>
</dbReference>
<gene>
    <name evidence="7" type="ORF">HNAJ_LOCUS8623</name>
</gene>
<evidence type="ECO:0000256" key="1">
    <source>
        <dbReference type="ARBA" id="ARBA00004370"/>
    </source>
</evidence>
<dbReference type="Proteomes" id="UP000278807">
    <property type="component" value="Unassembled WGS sequence"/>
</dbReference>
<organism evidence="9">
    <name type="scientific">Rodentolepis nana</name>
    <name type="common">Dwarf tapeworm</name>
    <name type="synonym">Hymenolepis nana</name>
    <dbReference type="NCBI Taxonomy" id="102285"/>
    <lineage>
        <taxon>Eukaryota</taxon>
        <taxon>Metazoa</taxon>
        <taxon>Spiralia</taxon>
        <taxon>Lophotrochozoa</taxon>
        <taxon>Platyhelminthes</taxon>
        <taxon>Cestoda</taxon>
        <taxon>Eucestoda</taxon>
        <taxon>Cyclophyllidea</taxon>
        <taxon>Hymenolepididae</taxon>
        <taxon>Rodentolepis</taxon>
    </lineage>
</organism>
<dbReference type="InterPro" id="IPR039808">
    <property type="entry name" value="Cadherin"/>
</dbReference>
<dbReference type="Gene3D" id="2.60.40.60">
    <property type="entry name" value="Cadherins"/>
    <property type="match status" value="3"/>
</dbReference>
<dbReference type="InterPro" id="IPR020894">
    <property type="entry name" value="Cadherin_CS"/>
</dbReference>
<dbReference type="GO" id="GO:0007156">
    <property type="term" value="P:homophilic cell adhesion via plasma membrane adhesion molecules"/>
    <property type="evidence" value="ECO:0007669"/>
    <property type="project" value="InterPro"/>
</dbReference>
<evidence type="ECO:0000313" key="8">
    <source>
        <dbReference type="Proteomes" id="UP000278807"/>
    </source>
</evidence>
<evidence type="ECO:0000313" key="9">
    <source>
        <dbReference type="WBParaSite" id="HNAJ_0000862701-mRNA-1"/>
    </source>
</evidence>
<dbReference type="PRINTS" id="PR00205">
    <property type="entry name" value="CADHERIN"/>
</dbReference>
<keyword evidence="3 5" id="KW-0106">Calcium</keyword>
<evidence type="ECO:0000313" key="7">
    <source>
        <dbReference type="EMBL" id="VDO04653.1"/>
    </source>
</evidence>
<dbReference type="InterPro" id="IPR002126">
    <property type="entry name" value="Cadherin-like_dom"/>
</dbReference>
<dbReference type="GO" id="GO:0016477">
    <property type="term" value="P:cell migration"/>
    <property type="evidence" value="ECO:0007669"/>
    <property type="project" value="TreeGrafter"/>
</dbReference>
<dbReference type="GO" id="GO:0008013">
    <property type="term" value="F:beta-catenin binding"/>
    <property type="evidence" value="ECO:0007669"/>
    <property type="project" value="TreeGrafter"/>
</dbReference>
<dbReference type="Pfam" id="PF00028">
    <property type="entry name" value="Cadherin"/>
    <property type="match status" value="1"/>
</dbReference>
<dbReference type="AlphaFoldDB" id="A0A0R3TMR5"/>
<keyword evidence="8" id="KW-1185">Reference proteome</keyword>
<feature type="domain" description="Cadherin" evidence="6">
    <location>
        <begin position="13"/>
        <end position="68"/>
    </location>
</feature>
<dbReference type="PANTHER" id="PTHR24027:SF442">
    <property type="entry name" value="PROTOCADHERIN-15 ISOFORM X1"/>
    <property type="match status" value="1"/>
</dbReference>
<dbReference type="PROSITE" id="PS00232">
    <property type="entry name" value="CADHERIN_1"/>
    <property type="match status" value="2"/>
</dbReference>